<proteinExistence type="predicted"/>
<organism evidence="1 2">
    <name type="scientific">Zosterops borbonicus</name>
    <dbReference type="NCBI Taxonomy" id="364589"/>
    <lineage>
        <taxon>Eukaryota</taxon>
        <taxon>Metazoa</taxon>
        <taxon>Chordata</taxon>
        <taxon>Craniata</taxon>
        <taxon>Vertebrata</taxon>
        <taxon>Euteleostomi</taxon>
        <taxon>Archelosauria</taxon>
        <taxon>Archosauria</taxon>
        <taxon>Dinosauria</taxon>
        <taxon>Saurischia</taxon>
        <taxon>Theropoda</taxon>
        <taxon>Coelurosauria</taxon>
        <taxon>Aves</taxon>
        <taxon>Neognathae</taxon>
        <taxon>Neoaves</taxon>
        <taxon>Telluraves</taxon>
        <taxon>Australaves</taxon>
        <taxon>Passeriformes</taxon>
        <taxon>Sylvioidea</taxon>
        <taxon>Zosteropidae</taxon>
        <taxon>Zosterops</taxon>
    </lineage>
</organism>
<sequence>MHQYRLGKASVESLLERSSAEKDLGVLGENKLPMSQQCALVAKKDKRILGWIRKSIASHLKEVILLFYSALVRPYLCPILGSSVAERDGVPRIGPVNGNKDDQHIEKLSYKKRVRELGPFSLEKDV</sequence>
<reference evidence="1" key="1">
    <citation type="submission" date="2019-04" db="EMBL/GenBank/DDBJ databases">
        <title>Genome assembly of Zosterops borbonicus 15179.</title>
        <authorList>
            <person name="Leroy T."/>
            <person name="Anselmetti Y."/>
            <person name="Tilak M.-K."/>
            <person name="Nabholz B."/>
        </authorList>
    </citation>
    <scope>NUCLEOTIDE SEQUENCE</scope>
    <source>
        <strain evidence="1">HGM_15179</strain>
        <tissue evidence="1">Muscle</tissue>
    </source>
</reference>
<accession>A0A8K1LI74</accession>
<keyword evidence="2" id="KW-1185">Reference proteome</keyword>
<dbReference type="EMBL" id="SWJQ01000387">
    <property type="protein sequence ID" value="TRZ15035.1"/>
    <property type="molecule type" value="Genomic_DNA"/>
</dbReference>
<dbReference type="OrthoDB" id="426210at2759"/>
<dbReference type="Proteomes" id="UP000796761">
    <property type="component" value="Unassembled WGS sequence"/>
</dbReference>
<evidence type="ECO:0000313" key="1">
    <source>
        <dbReference type="EMBL" id="TRZ15035.1"/>
    </source>
</evidence>
<dbReference type="AlphaFoldDB" id="A0A8K1LI74"/>
<gene>
    <name evidence="1" type="ORF">HGM15179_012070</name>
</gene>
<comment type="caution">
    <text evidence="1">The sequence shown here is derived from an EMBL/GenBank/DDBJ whole genome shotgun (WGS) entry which is preliminary data.</text>
</comment>
<protein>
    <submittedName>
        <fullName evidence="1">Uncharacterized protein</fullName>
    </submittedName>
</protein>
<evidence type="ECO:0000313" key="2">
    <source>
        <dbReference type="Proteomes" id="UP000796761"/>
    </source>
</evidence>
<name>A0A8K1LI74_9PASS</name>